<dbReference type="RefSeq" id="WP_188553522.1">
    <property type="nucleotide sequence ID" value="NZ_BMGT01000002.1"/>
</dbReference>
<sequence length="138" mass="15066">MQMNVHLNFQGNCAEAFDFYKKIFGAKDAFAMKYGEAPQGMPIPPNWKDKIMHTSIPLGDGRLMGCDAPPDSSTPIGGFQVSVESKDEAEVKRIYEALKEGGSVQMAMAPTFWSSLFGMCTDKFGVAWMVGMPGVEQG</sequence>
<dbReference type="Proteomes" id="UP000647241">
    <property type="component" value="Unassembled WGS sequence"/>
</dbReference>
<dbReference type="Pfam" id="PF06983">
    <property type="entry name" value="3-dmu-9_3-mt"/>
    <property type="match status" value="1"/>
</dbReference>
<protein>
    <submittedName>
        <fullName evidence="2">VOC family protein</fullName>
    </submittedName>
</protein>
<accession>A0A917HA91</accession>
<dbReference type="CDD" id="cd06588">
    <property type="entry name" value="PhnB_like"/>
    <property type="match status" value="1"/>
</dbReference>
<gene>
    <name evidence="2" type="ORF">GCM10011585_14500</name>
</gene>
<name>A0A917HA91_9BACT</name>
<evidence type="ECO:0000259" key="1">
    <source>
        <dbReference type="Pfam" id="PF06983"/>
    </source>
</evidence>
<reference evidence="2" key="1">
    <citation type="journal article" date="2014" name="Int. J. Syst. Evol. Microbiol.">
        <title>Complete genome sequence of Corynebacterium casei LMG S-19264T (=DSM 44701T), isolated from a smear-ripened cheese.</title>
        <authorList>
            <consortium name="US DOE Joint Genome Institute (JGI-PGF)"/>
            <person name="Walter F."/>
            <person name="Albersmeier A."/>
            <person name="Kalinowski J."/>
            <person name="Ruckert C."/>
        </authorList>
    </citation>
    <scope>NUCLEOTIDE SEQUENCE</scope>
    <source>
        <strain evidence="2">CGMCC 1.12997</strain>
    </source>
</reference>
<dbReference type="AlphaFoldDB" id="A0A917HA91"/>
<feature type="domain" description="PhnB-like" evidence="1">
    <location>
        <begin position="4"/>
        <end position="130"/>
    </location>
</feature>
<evidence type="ECO:0000313" key="2">
    <source>
        <dbReference type="EMBL" id="GGG73134.1"/>
    </source>
</evidence>
<dbReference type="InterPro" id="IPR028973">
    <property type="entry name" value="PhnB-like"/>
</dbReference>
<proteinExistence type="predicted"/>
<dbReference type="PANTHER" id="PTHR33990:SF1">
    <property type="entry name" value="PROTEIN YJDN"/>
    <property type="match status" value="1"/>
</dbReference>
<dbReference type="InterPro" id="IPR029068">
    <property type="entry name" value="Glyas_Bleomycin-R_OHBP_Dase"/>
</dbReference>
<organism evidence="2 3">
    <name type="scientific">Edaphobacter dinghuensis</name>
    <dbReference type="NCBI Taxonomy" id="1560005"/>
    <lineage>
        <taxon>Bacteria</taxon>
        <taxon>Pseudomonadati</taxon>
        <taxon>Acidobacteriota</taxon>
        <taxon>Terriglobia</taxon>
        <taxon>Terriglobales</taxon>
        <taxon>Acidobacteriaceae</taxon>
        <taxon>Edaphobacter</taxon>
    </lineage>
</organism>
<evidence type="ECO:0000313" key="3">
    <source>
        <dbReference type="Proteomes" id="UP000647241"/>
    </source>
</evidence>
<keyword evidence="3" id="KW-1185">Reference proteome</keyword>
<dbReference type="SUPFAM" id="SSF54593">
    <property type="entry name" value="Glyoxalase/Bleomycin resistance protein/Dihydroxybiphenyl dioxygenase"/>
    <property type="match status" value="1"/>
</dbReference>
<dbReference type="EMBL" id="BMGT01000002">
    <property type="protein sequence ID" value="GGG73134.1"/>
    <property type="molecule type" value="Genomic_DNA"/>
</dbReference>
<dbReference type="PANTHER" id="PTHR33990">
    <property type="entry name" value="PROTEIN YJDN-RELATED"/>
    <property type="match status" value="1"/>
</dbReference>
<comment type="caution">
    <text evidence="2">The sequence shown here is derived from an EMBL/GenBank/DDBJ whole genome shotgun (WGS) entry which is preliminary data.</text>
</comment>
<dbReference type="Gene3D" id="3.10.180.10">
    <property type="entry name" value="2,3-Dihydroxybiphenyl 1,2-Dioxygenase, domain 1"/>
    <property type="match status" value="1"/>
</dbReference>
<reference evidence="2" key="2">
    <citation type="submission" date="2020-09" db="EMBL/GenBank/DDBJ databases">
        <authorList>
            <person name="Sun Q."/>
            <person name="Zhou Y."/>
        </authorList>
    </citation>
    <scope>NUCLEOTIDE SEQUENCE</scope>
    <source>
        <strain evidence="2">CGMCC 1.12997</strain>
    </source>
</reference>